<accession>A0A0F9JEI8</accession>
<evidence type="ECO:0000313" key="1">
    <source>
        <dbReference type="EMBL" id="KKL97402.1"/>
    </source>
</evidence>
<name>A0A0F9JEI8_9ZZZZ</name>
<protein>
    <submittedName>
        <fullName evidence="1">Uncharacterized protein</fullName>
    </submittedName>
</protein>
<dbReference type="AlphaFoldDB" id="A0A0F9JEI8"/>
<gene>
    <name evidence="1" type="ORF">LCGC14_1834770</name>
</gene>
<comment type="caution">
    <text evidence="1">The sequence shown here is derived from an EMBL/GenBank/DDBJ whole genome shotgun (WGS) entry which is preliminary data.</text>
</comment>
<dbReference type="EMBL" id="LAZR01018174">
    <property type="protein sequence ID" value="KKL97402.1"/>
    <property type="molecule type" value="Genomic_DNA"/>
</dbReference>
<sequence length="32" mass="3759">HNVLDKMIPLKPDGIFNEHCIFLRIRPEVQDA</sequence>
<feature type="non-terminal residue" evidence="1">
    <location>
        <position position="1"/>
    </location>
</feature>
<proteinExistence type="predicted"/>
<reference evidence="1" key="1">
    <citation type="journal article" date="2015" name="Nature">
        <title>Complex archaea that bridge the gap between prokaryotes and eukaryotes.</title>
        <authorList>
            <person name="Spang A."/>
            <person name="Saw J.H."/>
            <person name="Jorgensen S.L."/>
            <person name="Zaremba-Niedzwiedzka K."/>
            <person name="Martijn J."/>
            <person name="Lind A.E."/>
            <person name="van Eijk R."/>
            <person name="Schleper C."/>
            <person name="Guy L."/>
            <person name="Ettema T.J."/>
        </authorList>
    </citation>
    <scope>NUCLEOTIDE SEQUENCE</scope>
</reference>
<organism evidence="1">
    <name type="scientific">marine sediment metagenome</name>
    <dbReference type="NCBI Taxonomy" id="412755"/>
    <lineage>
        <taxon>unclassified sequences</taxon>
        <taxon>metagenomes</taxon>
        <taxon>ecological metagenomes</taxon>
    </lineage>
</organism>